<dbReference type="Proteomes" id="UP001227268">
    <property type="component" value="Unassembled WGS sequence"/>
</dbReference>
<protein>
    <submittedName>
        <fullName evidence="1">Uncharacterized protein</fullName>
    </submittedName>
</protein>
<keyword evidence="2" id="KW-1185">Reference proteome</keyword>
<proteinExistence type="predicted"/>
<accession>A0ACC2W5S0</accession>
<sequence>MPSHRLSDLLPDLPDHQSSSRRRPRNPDEYESHAAPTPLDPPEPLKASAKSNADSRDGRPSWHHDGEAESAPKTGANGGGDRSSDVPDVIMAEASPSPPTRSTILPPPPAIPQGNASASSSKLSASPCVRSPLRGGSPVSVGLTSTGATTAPLAASSVPRSSPYHHNSLASTSRSTPVTPQKGLPLDSRVAALSKSAGSKSLKTGKSPKKSSMSISTLPPDLQKMSGTYSPAKQSTSSKVDSPNQTESSPLSTSPNTPSSAARATREPFSMNWPRAMQTGPRTMQTARKPPVFATKPPVLTPNMVQAKANGTASTSANSNGMTQAASDTPLVPRSIIVPVKRKSTSDAAAQDVAPPASPATAGATQTGPVQSPTARIPTVLPKCLSDLRTDLEALWLSNQPRIIQEFGSLQRTALAVQNERDAFQQQLTTAEEDAETTKVELATAKGTIAGLGKTLQAERVNNKRADTVVSTQRSELAANKVELDANKVELERVERNLMTVQTQLEQSTSEVQAAKKQAQTVEKERDTLRVQLLQTTSEAQATKTKIGAVEKEKENLQTALTDAQRRNQVLEQANQQFVRERIQNRNESDKRAESDKVRHEADIKTFQSINDDLYKEIADTQQRAEREVKAERDRAANLSTANVRLQEEVSLAKRALGNKIEALAQVKADHAKALQEAQAKLLSMQSQLGRARSTDSEELQKWKQKANKAMHASNEKTLEFSNMQTEQVRLSEVAKARLDEIEKLRRLHNEREEQIRAKDHDHDQLVKKHETLVTQSEAMRKEIKARNKAREALDREVEARKKADEVHKAELEPRNKICKALRRDVEDRNKQIQSRNKAYEAAQKQSDALQKQVETLQKDAEAQASEYQELERENESLQVEMSLRGKVTAPEVDMEALEKRIREEEAQKLAAEVKELGAAKNAELQKLRAEKEAEAQRLANEITKLEAQNAQLVSTSKVLGKRSRHEPRTEQDWRKYAEEVSSTFFDLEGVCIACRRGHKSNDSPVVPLYSDSRSQSDHVWTVHRSILEKHREETRKVSKRLKRESVRAGDMSAIVPSDRENGETNLTQDDIFGGSQSELTDITSSADSDTDEDAPLYRQRRSNVITVDDRRAGYPVNRESSPPIQGSFCRKKGARFIPPDREQAPFSYRPNVAIGINPPLTGRKALVEQPPKHPKPISFRFGGIGESEERRQKSVVTGSSQPTSAASGPYVASSGEVLRPYLKKRKRTSNTEADSRAGDSGEGRKTVTMAGIVGQAQVDTNGVQKKAEKGKEKRVEQMAVPPQYNGDGRILFLKPRTTANHRSTENASNDDVPRSLAVRLRHAVNNAVAPSSGPSTATPPLPADAPPPLPAGRPPPLPPAQPRLVVSASARRPVPIAHRNSVPATPMTALVGPAPNEPRSSVPAPGVTYPSSPVRNDLPTPSTQRYPSLERSAIVQIHAGTPKAVYRPPQQITATNSRVSGNAQRVIRPPPHQVQTTSDQIGEVPFNWGDEFREMQLKMQQSVDDFQKRARASESWSRARVESLEREARQTGEELRIFRETVARDKAQSLRDSKASRKQHAATKKALEEEKKRSDEAARFWRAEMEGAMESQRGVIVHAVSEAIRQVRIRQGYRLALADASQKAQATASTGQRLKAELKESLEREDALKHAAAAVDTQHKTELALIGIQHADDMRQAVEEESARKAAELQSASRLTTDDLESKIRGQAAAMKDLQDAELSFRLNVAKTTENFKAKIKNLENANQTLRIDIKKHSTDEKYWNQTVAKVEKEKDEWREKFEVLRSQGGSLVPPPDNDEEDDDIVVLEEDPKLTESKRLAAARRPDPPATQSPSHSSGSQSLPRSQSARVKKRSRTAETFDEKTFKAIAEKVHLKWFTKEMICIFCSEHHDTLSHTLIPIGDVEERKRHLYQKHMHELTVYETRYAGKKARQGEELS</sequence>
<name>A0ACC2W5S0_9TREE</name>
<dbReference type="EMBL" id="JASBWT010000003">
    <property type="protein sequence ID" value="KAJ9106211.1"/>
    <property type="molecule type" value="Genomic_DNA"/>
</dbReference>
<comment type="caution">
    <text evidence="1">The sequence shown here is derived from an EMBL/GenBank/DDBJ whole genome shotgun (WGS) entry which is preliminary data.</text>
</comment>
<evidence type="ECO:0000313" key="1">
    <source>
        <dbReference type="EMBL" id="KAJ9106211.1"/>
    </source>
</evidence>
<gene>
    <name evidence="1" type="ORF">QFC21_001355</name>
</gene>
<evidence type="ECO:0000313" key="2">
    <source>
        <dbReference type="Proteomes" id="UP001227268"/>
    </source>
</evidence>
<reference evidence="1" key="1">
    <citation type="submission" date="2023-04" db="EMBL/GenBank/DDBJ databases">
        <title>Draft Genome sequencing of Naganishia species isolated from polar environments using Oxford Nanopore Technology.</title>
        <authorList>
            <person name="Leo P."/>
            <person name="Venkateswaran K."/>
        </authorList>
    </citation>
    <scope>NUCLEOTIDE SEQUENCE</scope>
    <source>
        <strain evidence="1">MNA-CCFEE 5423</strain>
    </source>
</reference>
<organism evidence="1 2">
    <name type="scientific">Naganishia friedmannii</name>
    <dbReference type="NCBI Taxonomy" id="89922"/>
    <lineage>
        <taxon>Eukaryota</taxon>
        <taxon>Fungi</taxon>
        <taxon>Dikarya</taxon>
        <taxon>Basidiomycota</taxon>
        <taxon>Agaricomycotina</taxon>
        <taxon>Tremellomycetes</taxon>
        <taxon>Filobasidiales</taxon>
        <taxon>Filobasidiaceae</taxon>
        <taxon>Naganishia</taxon>
    </lineage>
</organism>